<keyword evidence="3" id="KW-1185">Reference proteome</keyword>
<feature type="region of interest" description="Disordered" evidence="1">
    <location>
        <begin position="26"/>
        <end position="54"/>
    </location>
</feature>
<evidence type="ECO:0000256" key="1">
    <source>
        <dbReference type="SAM" id="MobiDB-lite"/>
    </source>
</evidence>
<gene>
    <name evidence="2" type="ORF">PGLA1383_LOCUS6472</name>
</gene>
<proteinExistence type="predicted"/>
<evidence type="ECO:0000313" key="3">
    <source>
        <dbReference type="Proteomes" id="UP000654075"/>
    </source>
</evidence>
<dbReference type="OrthoDB" id="9973624at2759"/>
<evidence type="ECO:0000313" key="2">
    <source>
        <dbReference type="EMBL" id="CAE8587639.1"/>
    </source>
</evidence>
<feature type="compositionally biased region" description="Acidic residues" evidence="1">
    <location>
        <begin position="30"/>
        <end position="54"/>
    </location>
</feature>
<protein>
    <submittedName>
        <fullName evidence="2">Uncharacterized protein</fullName>
    </submittedName>
</protein>
<dbReference type="EMBL" id="CAJNNV010002694">
    <property type="protein sequence ID" value="CAE8587639.1"/>
    <property type="molecule type" value="Genomic_DNA"/>
</dbReference>
<sequence length="488" mass="54275">MALPTSAEQARKTLIIRTEDELKAFRLTEGDQEEQEGEQNEQEEQDDEDEDENLTAEECRLQKEFADEQRFQFSRIVSATRLHLPPEAEEIPEATADHLRKYVSQAKMLGVVAAIAVNGHVDEVSRIAEETEPGFKVNILHVPCWGAFVPALNALLNFAQGKGKKYILYQSLEVCCARDVLQRLLDHHTADTLVVGPVVDGHVFCDGEQPLNGRSSPWNTLALWSVRKLALTGFLCIADGLPDVPPSVSRETSMAFADELNPQDSMSSPMGSDGWWSHSEGASGPFGRQQSAPVASVPAGVEEVTAIALLQHLHGSDRSRAVLVKLPPHLEAKMSWAASWGQDEKRKKWHKYKMASKAHRFSISRHVDLGWVDVGGRNSYQLSAPGSSSVSSQVRHVLEELPFGRFWQAPRHSGTPYVGTSQHSRVKNVTNETTRPALHSALAEVSRPAAQLQELFKFQKPGPRFAFEPPPGFRLFAKSVYPYLVRFF</sequence>
<organism evidence="2 3">
    <name type="scientific">Polarella glacialis</name>
    <name type="common">Dinoflagellate</name>
    <dbReference type="NCBI Taxonomy" id="89957"/>
    <lineage>
        <taxon>Eukaryota</taxon>
        <taxon>Sar</taxon>
        <taxon>Alveolata</taxon>
        <taxon>Dinophyceae</taxon>
        <taxon>Suessiales</taxon>
        <taxon>Suessiaceae</taxon>
        <taxon>Polarella</taxon>
    </lineage>
</organism>
<dbReference type="Proteomes" id="UP000654075">
    <property type="component" value="Unassembled WGS sequence"/>
</dbReference>
<dbReference type="AlphaFoldDB" id="A0A813DQD0"/>
<name>A0A813DQD0_POLGL</name>
<comment type="caution">
    <text evidence="2">The sequence shown here is derived from an EMBL/GenBank/DDBJ whole genome shotgun (WGS) entry which is preliminary data.</text>
</comment>
<accession>A0A813DQD0</accession>
<reference evidence="2" key="1">
    <citation type="submission" date="2021-02" db="EMBL/GenBank/DDBJ databases">
        <authorList>
            <person name="Dougan E. K."/>
            <person name="Rhodes N."/>
            <person name="Thang M."/>
            <person name="Chan C."/>
        </authorList>
    </citation>
    <scope>NUCLEOTIDE SEQUENCE</scope>
</reference>